<gene>
    <name evidence="6" type="primary">U65</name>
</gene>
<reference evidence="6 7" key="1">
    <citation type="journal article" date="1998" name="Virology">
        <title>The DNA sequence of the RK strain of human herpesvirus 7.</title>
        <authorList>
            <person name="Megaw A.G."/>
            <person name="Rapaport D."/>
            <person name="Avidor B."/>
            <person name="Frenkel N."/>
            <person name="Davison A.J."/>
        </authorList>
    </citation>
    <scope>NUCLEOTIDE SEQUENCE [LARGE SCALE GENOMIC DNA]</scope>
    <source>
        <strain evidence="6 7">RK</strain>
    </source>
</reference>
<evidence type="ECO:0000256" key="5">
    <source>
        <dbReference type="ARBA" id="ARBA00023200"/>
    </source>
</evidence>
<keyword evidence="3" id="KW-0946">Virion</keyword>
<sequence length="330" mass="37480">MNFSSIGNLGCLRSFLQNECNWFSVCKKKLYHEYRCVATSSPVFAVDKFKDCLHCNIIILKKNLDFVFSLAINGIHAGQFATNSIKLKKIIITNDLVYYILELGSLTVTDLHFIPKYNSEHVLNVRPITPNLIYDTCSIVSYDEAKLLTVKGPGENKLIPLGCGSWCLNNIGRYYVYTFVLVYDLYLACFEKNTLPSLSKVVFDMISCNNKHCVFCKDHSKHVEQTGKTVGCTDNQETCFCYTPCKKKMAKISNQDLSSLLCDQELDLLDLIYPEKPTSLSTDINAYVHGHKNQEPVVLRNTNWILIRLDPAISRLILLSCPVCKRIVSR</sequence>
<organismHost>
    <name type="scientific">Homo sapiens</name>
    <name type="common">Human</name>
    <dbReference type="NCBI Taxonomy" id="9606"/>
</organismHost>
<evidence type="ECO:0000256" key="3">
    <source>
        <dbReference type="ARBA" id="ARBA00022844"/>
    </source>
</evidence>
<dbReference type="DNASU" id="3289523"/>
<keyword evidence="2" id="KW-0920">Virion tegument</keyword>
<dbReference type="Proteomes" id="UP000098510">
    <property type="component" value="Segment"/>
</dbReference>
<dbReference type="GO" id="GO:0044423">
    <property type="term" value="C:virion component"/>
    <property type="evidence" value="ECO:0007669"/>
    <property type="project" value="UniProtKB-KW"/>
</dbReference>
<evidence type="ECO:0000313" key="7">
    <source>
        <dbReference type="Proteomes" id="UP000098510"/>
    </source>
</evidence>
<evidence type="ECO:0000313" key="6">
    <source>
        <dbReference type="EMBL" id="AAC40779.1"/>
    </source>
</evidence>
<evidence type="ECO:0000256" key="2">
    <source>
        <dbReference type="ARBA" id="ARBA00022580"/>
    </source>
</evidence>
<protein>
    <submittedName>
        <fullName evidence="6">U65</fullName>
    </submittedName>
</protein>
<dbReference type="GeneID" id="3289523"/>
<organism evidence="6 7">
    <name type="scientific">Human herpesvirus 7 (strain RK)</name>
    <name type="common">HHV-7</name>
    <name type="synonym">Human T lymphotropic virus</name>
    <dbReference type="NCBI Taxonomy" id="262398"/>
    <lineage>
        <taxon>Viruses</taxon>
        <taxon>Duplodnaviria</taxon>
        <taxon>Heunggongvirae</taxon>
        <taxon>Peploviricota</taxon>
        <taxon>Herviviricetes</taxon>
        <taxon>Herpesvirales</taxon>
        <taxon>Orthoherpesviridae</taxon>
        <taxon>Betaherpesvirinae</taxon>
        <taxon>Roseolovirus</taxon>
        <taxon>Roseolovirus humanbeta7</taxon>
        <taxon>Human betaherpesvirus 7</taxon>
    </lineage>
</organism>
<dbReference type="InterPro" id="IPR004286">
    <property type="entry name" value="Herpes_UL16/UL94"/>
</dbReference>
<dbReference type="HAMAP" id="MF_04039">
    <property type="entry name" value="HSV_CEP2"/>
    <property type="match status" value="1"/>
</dbReference>
<dbReference type="RefSeq" id="YP_073806.1">
    <property type="nucleotide sequence ID" value="NC_001716.2"/>
</dbReference>
<keyword evidence="7" id="KW-1185">Reference proteome</keyword>
<keyword evidence="5" id="KW-1035">Host cytoplasm</keyword>
<dbReference type="KEGG" id="vg:3289523"/>
<name>O56292_HHV7R</name>
<proteinExistence type="inferred from homology"/>
<evidence type="ECO:0000256" key="1">
    <source>
        <dbReference type="ARBA" id="ARBA00022562"/>
    </source>
</evidence>
<dbReference type="Pfam" id="PF03044">
    <property type="entry name" value="Herpes_UL16"/>
    <property type="match status" value="1"/>
</dbReference>
<dbReference type="EMBL" id="AF037218">
    <property type="protein sequence ID" value="AAC40779.1"/>
    <property type="molecule type" value="Genomic_DNA"/>
</dbReference>
<dbReference type="OrthoDB" id="8436at10239"/>
<evidence type="ECO:0000256" key="4">
    <source>
        <dbReference type="ARBA" id="ARBA00022921"/>
    </source>
</evidence>
<keyword evidence="4" id="KW-0426">Late protein</keyword>
<accession>O56292</accession>
<keyword evidence="1" id="KW-1048">Host nucleus</keyword>